<evidence type="ECO:0000313" key="6">
    <source>
        <dbReference type="Proteomes" id="UP001153328"/>
    </source>
</evidence>
<comment type="caution">
    <text evidence="5">The sequence shown here is derived from an EMBL/GenBank/DDBJ whole genome shotgun (WGS) entry which is preliminary data.</text>
</comment>
<protein>
    <submittedName>
        <fullName evidence="5">Phospholipase C</fullName>
        <ecNumber evidence="5">3.1.4.3</ecNumber>
    </submittedName>
</protein>
<evidence type="ECO:0000313" key="5">
    <source>
        <dbReference type="EMBL" id="CAG7649838.1"/>
    </source>
</evidence>
<gene>
    <name evidence="5" type="ORF">SBRY_50205</name>
</gene>
<feature type="domain" description="Bacterial phospholipase C C-terminal" evidence="4">
    <location>
        <begin position="208"/>
        <end position="290"/>
    </location>
</feature>
<name>A0A9W4H4B8_9ACTN</name>
<dbReference type="Pfam" id="PF04185">
    <property type="entry name" value="Phosphoesterase"/>
    <property type="match status" value="1"/>
</dbReference>
<dbReference type="InterPro" id="IPR017850">
    <property type="entry name" value="Alkaline_phosphatase_core_sf"/>
</dbReference>
<dbReference type="GO" id="GO:0034480">
    <property type="term" value="F:phosphatidylcholine phospholipase C activity"/>
    <property type="evidence" value="ECO:0007669"/>
    <property type="project" value="UniProtKB-EC"/>
</dbReference>
<dbReference type="PANTHER" id="PTHR31956:SF1">
    <property type="entry name" value="NON-SPECIFIC PHOSPHOLIPASE C1"/>
    <property type="match status" value="1"/>
</dbReference>
<evidence type="ECO:0000256" key="2">
    <source>
        <dbReference type="ARBA" id="ARBA00023026"/>
    </source>
</evidence>
<dbReference type="AlphaFoldDB" id="A0A9W4H4B8"/>
<dbReference type="GO" id="GO:0016042">
    <property type="term" value="P:lipid catabolic process"/>
    <property type="evidence" value="ECO:0007669"/>
    <property type="project" value="InterPro"/>
</dbReference>
<dbReference type="PANTHER" id="PTHR31956">
    <property type="entry name" value="NON-SPECIFIC PHOSPHOLIPASE C4-RELATED"/>
    <property type="match status" value="1"/>
</dbReference>
<dbReference type="Gene3D" id="3.40.720.10">
    <property type="entry name" value="Alkaline Phosphatase, subunit A"/>
    <property type="match status" value="1"/>
</dbReference>
<dbReference type="Pfam" id="PF05506">
    <property type="entry name" value="PLipase_C_C"/>
    <property type="match status" value="2"/>
</dbReference>
<feature type="domain" description="Bacterial phospholipase C C-terminal" evidence="4">
    <location>
        <begin position="118"/>
        <end position="201"/>
    </location>
</feature>
<reference evidence="5" key="1">
    <citation type="submission" date="2021-06" db="EMBL/GenBank/DDBJ databases">
        <authorList>
            <person name="Arsene-Ploetze F."/>
        </authorList>
    </citation>
    <scope>NUCLEOTIDE SEQUENCE</scope>
    <source>
        <strain evidence="5">SBRY1</strain>
    </source>
</reference>
<evidence type="ECO:0000256" key="3">
    <source>
        <dbReference type="SAM" id="MobiDB-lite"/>
    </source>
</evidence>
<dbReference type="RefSeq" id="WP_251513253.1">
    <property type="nucleotide sequence ID" value="NZ_CAJVAX010000019.1"/>
</dbReference>
<sequence>MSGYAAGPYGLGPRVPMLVLSPWSTGGWVCSQTYDHTSIVQFVEKRFGVHNPNISPWRRAVCGDLTAAFDFTRSNPAAPALPGTGGYVPADHDNPGSYVPTPPATGSLPGQEPGLRNARALPYVLAADTQPVGGRMQFTFGNFGAAGAAFLVTSAVRSDGPWPYTVEAGKTLSDTWAMPAAADRYDFSVHGPNGFLRRMAGTAGSVGPEVTARHDSATGYVDLVFSNPGPGSVTFTGTDAYAPAQHYSYTVAAGAMRSVPGWGVPAGNRWYDITVTSNTDPAYVRRFAGHIETGAPSTSDPATATTG</sequence>
<evidence type="ECO:0000259" key="4">
    <source>
        <dbReference type="Pfam" id="PF05506"/>
    </source>
</evidence>
<feature type="region of interest" description="Disordered" evidence="3">
    <location>
        <begin position="82"/>
        <end position="111"/>
    </location>
</feature>
<keyword evidence="1 5" id="KW-0378">Hydrolase</keyword>
<dbReference type="InterPro" id="IPR008475">
    <property type="entry name" value="PLipase_C_C"/>
</dbReference>
<dbReference type="InterPro" id="IPR007312">
    <property type="entry name" value="Phosphoesterase"/>
</dbReference>
<keyword evidence="6" id="KW-1185">Reference proteome</keyword>
<accession>A0A9W4H4B8</accession>
<proteinExistence type="predicted"/>
<keyword evidence="2" id="KW-0843">Virulence</keyword>
<dbReference type="EC" id="3.1.4.3" evidence="5"/>
<dbReference type="EMBL" id="CAJVAX010000019">
    <property type="protein sequence ID" value="CAG7649838.1"/>
    <property type="molecule type" value="Genomic_DNA"/>
</dbReference>
<organism evidence="5 6">
    <name type="scientific">Actinacidiphila bryophytorum</name>
    <dbReference type="NCBI Taxonomy" id="1436133"/>
    <lineage>
        <taxon>Bacteria</taxon>
        <taxon>Bacillati</taxon>
        <taxon>Actinomycetota</taxon>
        <taxon>Actinomycetes</taxon>
        <taxon>Kitasatosporales</taxon>
        <taxon>Streptomycetaceae</taxon>
        <taxon>Actinacidiphila</taxon>
    </lineage>
</organism>
<evidence type="ECO:0000256" key="1">
    <source>
        <dbReference type="ARBA" id="ARBA00022801"/>
    </source>
</evidence>
<dbReference type="Proteomes" id="UP001153328">
    <property type="component" value="Unassembled WGS sequence"/>
</dbReference>